<accession>G3A3U2</accession>
<gene>
    <name evidence="1" type="ORF">RALSY_10626</name>
    <name evidence="2" type="ORF">RALSY_30299</name>
</gene>
<proteinExistence type="predicted"/>
<reference evidence="2" key="1">
    <citation type="journal article" date="2011" name="PLoS ONE">
        <title>Ralstonia syzygii, the Blood Disease Bacterium and some Asian R. solanacearum strains form a single genomic species despite divergent lifestyles.</title>
        <authorList>
            <person name="Remenant B."/>
            <person name="de Cambiaire J.C."/>
            <person name="Cellier G."/>
            <person name="Jacobs J.M."/>
            <person name="Mangenot S."/>
            <person name="Barbe V."/>
            <person name="Lajus A."/>
            <person name="Vallenet D."/>
            <person name="Medigue C."/>
            <person name="Fegan M."/>
            <person name="Allen C."/>
            <person name="Prior P."/>
        </authorList>
    </citation>
    <scope>NUCLEOTIDE SEQUENCE</scope>
    <source>
        <strain evidence="2">R24</strain>
    </source>
</reference>
<evidence type="ECO:0000313" key="2">
    <source>
        <dbReference type="EMBL" id="CCA88553.1"/>
    </source>
</evidence>
<sequence length="91" mass="10310">MTAKKAAEALLMYDADVTERYREVMRRDERSDIKNAGYEEWKEFAFYLKGLWTLSMVAHAAGVTEEQVVAALLKEYGTVSVARGITKLVFA</sequence>
<dbReference type="EMBL" id="FR854086">
    <property type="protein sequence ID" value="CCA84647.1"/>
    <property type="molecule type" value="Genomic_DNA"/>
</dbReference>
<name>G3A3U2_9RALS</name>
<dbReference type="RefSeq" id="WP_197331774.1">
    <property type="nucleotide sequence ID" value="NZ_CP115944.1"/>
</dbReference>
<protein>
    <submittedName>
        <fullName evidence="2">Uncharacterized protein</fullName>
    </submittedName>
</protein>
<organism evidence="2">
    <name type="scientific">Ralstonia syzygii R24</name>
    <dbReference type="NCBI Taxonomy" id="907261"/>
    <lineage>
        <taxon>Bacteria</taxon>
        <taxon>Pseudomonadati</taxon>
        <taxon>Pseudomonadota</taxon>
        <taxon>Betaproteobacteria</taxon>
        <taxon>Burkholderiales</taxon>
        <taxon>Burkholderiaceae</taxon>
        <taxon>Ralstonia</taxon>
        <taxon>Ralstonia solanacearum species complex</taxon>
    </lineage>
</organism>
<dbReference type="EMBL" id="FR854088">
    <property type="protein sequence ID" value="CCA88553.1"/>
    <property type="molecule type" value="Genomic_DNA"/>
</dbReference>
<reference evidence="2" key="2">
    <citation type="submission" date="2011-04" db="EMBL/GenBank/DDBJ databases">
        <authorList>
            <person name="Genoscope - CEA"/>
        </authorList>
    </citation>
    <scope>NUCLEOTIDE SEQUENCE</scope>
    <source>
        <strain evidence="2">R24</strain>
    </source>
</reference>
<evidence type="ECO:0000313" key="1">
    <source>
        <dbReference type="EMBL" id="CCA84647.1"/>
    </source>
</evidence>
<dbReference type="AlphaFoldDB" id="G3A3U2"/>